<organism evidence="7 8">
    <name type="scientific">Leptotrombidium deliense</name>
    <dbReference type="NCBI Taxonomy" id="299467"/>
    <lineage>
        <taxon>Eukaryota</taxon>
        <taxon>Metazoa</taxon>
        <taxon>Ecdysozoa</taxon>
        <taxon>Arthropoda</taxon>
        <taxon>Chelicerata</taxon>
        <taxon>Arachnida</taxon>
        <taxon>Acari</taxon>
        <taxon>Acariformes</taxon>
        <taxon>Trombidiformes</taxon>
        <taxon>Prostigmata</taxon>
        <taxon>Anystina</taxon>
        <taxon>Parasitengona</taxon>
        <taxon>Trombiculoidea</taxon>
        <taxon>Trombiculidae</taxon>
        <taxon>Leptotrombidium</taxon>
    </lineage>
</organism>
<evidence type="ECO:0000256" key="4">
    <source>
        <dbReference type="HAMAP-Rule" id="MF_03135"/>
    </source>
</evidence>
<dbReference type="VEuPathDB" id="VectorBase:LDEU003893"/>
<dbReference type="PANTHER" id="PTHR11741">
    <property type="entry name" value="ELONGATION FACTOR TS"/>
    <property type="match status" value="1"/>
</dbReference>
<dbReference type="InterPro" id="IPR009060">
    <property type="entry name" value="UBA-like_sf"/>
</dbReference>
<evidence type="ECO:0000256" key="3">
    <source>
        <dbReference type="ARBA" id="ARBA00022917"/>
    </source>
</evidence>
<proteinExistence type="inferred from homology"/>
<dbReference type="SUPFAM" id="SSF54713">
    <property type="entry name" value="Elongation factor Ts (EF-Ts), dimerisation domain"/>
    <property type="match status" value="1"/>
</dbReference>
<keyword evidence="2 4" id="KW-0251">Elongation factor</keyword>
<dbReference type="HAMAP" id="MF_00050">
    <property type="entry name" value="EF_Ts"/>
    <property type="match status" value="1"/>
</dbReference>
<dbReference type="Proteomes" id="UP000288716">
    <property type="component" value="Unassembled WGS sequence"/>
</dbReference>
<evidence type="ECO:0000256" key="5">
    <source>
        <dbReference type="SAM" id="MobiDB-lite"/>
    </source>
</evidence>
<sequence length="352" mass="39618">MFAICKTNVHRVACKVWPWIVSRGESNLATLRKKTGFAFMLCKKALEANENDLKRAEQWLKEEAAKQGWERALQNRRAAQGLIGVFVDREHENGFLIEVNCESDFVSRNEQFKNLVLSLMDNIVNAPHIHSNITESTNNAIVRKYDVNVNDLDVFKEKISAAIVKLGENIKLNRASIIKNNDKMIRLFGYTHASTEQSSAANGIQLGKYGTIVAVKQLPEVKTSCDSSESMQIESVDDSSGKPEKETDTGEEDGSFDVKSQQEIVKMSIEEASKIICQHIIGVKPKCVSQTQEQETVEKARIAANENTELESDALVRQKLLVNENITVKDYLKFQNIDVIDFIRFECGESID</sequence>
<dbReference type="Gene3D" id="1.10.8.10">
    <property type="entry name" value="DNA helicase RuvA subunit, C-terminal domain"/>
    <property type="match status" value="1"/>
</dbReference>
<dbReference type="PANTHER" id="PTHR11741:SF0">
    <property type="entry name" value="ELONGATION FACTOR TS, MITOCHONDRIAL"/>
    <property type="match status" value="1"/>
</dbReference>
<dbReference type="GO" id="GO:0003746">
    <property type="term" value="F:translation elongation factor activity"/>
    <property type="evidence" value="ECO:0007669"/>
    <property type="project" value="UniProtKB-UniRule"/>
</dbReference>
<comment type="subcellular location">
    <subcellularLocation>
        <location evidence="4">Mitochondrion</location>
    </subcellularLocation>
</comment>
<keyword evidence="3 4" id="KW-0648">Protein biosynthesis</keyword>
<dbReference type="GO" id="GO:0005739">
    <property type="term" value="C:mitochondrion"/>
    <property type="evidence" value="ECO:0007669"/>
    <property type="project" value="UniProtKB-SubCell"/>
</dbReference>
<feature type="compositionally biased region" description="Basic and acidic residues" evidence="5">
    <location>
        <begin position="239"/>
        <end position="248"/>
    </location>
</feature>
<keyword evidence="8" id="KW-1185">Reference proteome</keyword>
<evidence type="ECO:0000259" key="6">
    <source>
        <dbReference type="Pfam" id="PF00889"/>
    </source>
</evidence>
<name>A0A443SKT7_9ACAR</name>
<protein>
    <recommendedName>
        <fullName evidence="4">Elongation factor Ts, mitochondrial</fullName>
        <shortName evidence="4">EF-Ts</shortName>
        <shortName evidence="4">EF-TsMt</shortName>
    </recommendedName>
</protein>
<evidence type="ECO:0000313" key="8">
    <source>
        <dbReference type="Proteomes" id="UP000288716"/>
    </source>
</evidence>
<dbReference type="InterPro" id="IPR001816">
    <property type="entry name" value="Transl_elong_EFTs/EF1B"/>
</dbReference>
<feature type="compositionally biased region" description="Polar residues" evidence="5">
    <location>
        <begin position="224"/>
        <end position="233"/>
    </location>
</feature>
<dbReference type="Gene3D" id="3.30.479.20">
    <property type="entry name" value="Elongation factor Ts, dimerisation domain"/>
    <property type="match status" value="2"/>
</dbReference>
<comment type="similarity">
    <text evidence="1 4">Belongs to the EF-Ts family.</text>
</comment>
<dbReference type="Pfam" id="PF25025">
    <property type="entry name" value="EF-Ts_N"/>
    <property type="match status" value="1"/>
</dbReference>
<dbReference type="AlphaFoldDB" id="A0A443SKT7"/>
<dbReference type="CDD" id="cd14275">
    <property type="entry name" value="UBA_EF-Ts"/>
    <property type="match status" value="1"/>
</dbReference>
<dbReference type="STRING" id="299467.A0A443SKT7"/>
<accession>A0A443SKT7</accession>
<dbReference type="EMBL" id="NCKV01001547">
    <property type="protein sequence ID" value="RWS28146.1"/>
    <property type="molecule type" value="Genomic_DNA"/>
</dbReference>
<feature type="domain" description="Translation elongation factor EFTs/EF1B dimerisation" evidence="6">
    <location>
        <begin position="94"/>
        <end position="218"/>
    </location>
</feature>
<evidence type="ECO:0000256" key="1">
    <source>
        <dbReference type="ARBA" id="ARBA00005532"/>
    </source>
</evidence>
<reference evidence="7 8" key="1">
    <citation type="journal article" date="2018" name="Gigascience">
        <title>Genomes of trombidid mites reveal novel predicted allergens and laterally-transferred genes associated with secondary metabolism.</title>
        <authorList>
            <person name="Dong X."/>
            <person name="Chaisiri K."/>
            <person name="Xia D."/>
            <person name="Armstrong S.D."/>
            <person name="Fang Y."/>
            <person name="Donnelly M.J."/>
            <person name="Kadowaki T."/>
            <person name="McGarry J.W."/>
            <person name="Darby A.C."/>
            <person name="Makepeace B.L."/>
        </authorList>
    </citation>
    <scope>NUCLEOTIDE SEQUENCE [LARGE SCALE GENOMIC DNA]</scope>
    <source>
        <strain evidence="7">UoL-UT</strain>
    </source>
</reference>
<keyword evidence="4" id="KW-0496">Mitochondrion</keyword>
<comment type="caution">
    <text evidence="7">The sequence shown here is derived from an EMBL/GenBank/DDBJ whole genome shotgun (WGS) entry which is preliminary data.</text>
</comment>
<evidence type="ECO:0000256" key="2">
    <source>
        <dbReference type="ARBA" id="ARBA00022768"/>
    </source>
</evidence>
<dbReference type="InterPro" id="IPR036402">
    <property type="entry name" value="EF-Ts_dimer_sf"/>
</dbReference>
<comment type="function">
    <text evidence="4">Associates with the EF-Tu.GDP complex and induces the exchange of GDP to GTP. It remains bound to the aminoacyl-tRNA.EF-Tu.GTP complex up to the GTP hydrolysis stage on the ribosome.</text>
</comment>
<feature type="region of interest" description="Disordered" evidence="5">
    <location>
        <begin position="224"/>
        <end position="257"/>
    </location>
</feature>
<dbReference type="InterPro" id="IPR014039">
    <property type="entry name" value="Transl_elong_EFTs/EF1B_dimer"/>
</dbReference>
<dbReference type="OrthoDB" id="277235at2759"/>
<gene>
    <name evidence="7" type="ORF">B4U80_11128</name>
</gene>
<dbReference type="Pfam" id="PF00889">
    <property type="entry name" value="EF_TS"/>
    <property type="match status" value="1"/>
</dbReference>
<evidence type="ECO:0000313" key="7">
    <source>
        <dbReference type="EMBL" id="RWS28146.1"/>
    </source>
</evidence>
<dbReference type="GO" id="GO:0070125">
    <property type="term" value="P:mitochondrial translational elongation"/>
    <property type="evidence" value="ECO:0007669"/>
    <property type="project" value="TreeGrafter"/>
</dbReference>
<dbReference type="SUPFAM" id="SSF46934">
    <property type="entry name" value="UBA-like"/>
    <property type="match status" value="1"/>
</dbReference>